<accession>A0ABW4DRJ9</accession>
<name>A0ABW4DRJ9_9LACO</name>
<reference evidence="6" key="1">
    <citation type="journal article" date="2019" name="Int. J. Syst. Evol. Microbiol.">
        <title>The Global Catalogue of Microorganisms (GCM) 10K type strain sequencing project: providing services to taxonomists for standard genome sequencing and annotation.</title>
        <authorList>
            <consortium name="The Broad Institute Genomics Platform"/>
            <consortium name="The Broad Institute Genome Sequencing Center for Infectious Disease"/>
            <person name="Wu L."/>
            <person name="Ma J."/>
        </authorList>
    </citation>
    <scope>NUCLEOTIDE SEQUENCE [LARGE SCALE GENOMIC DNA]</scope>
    <source>
        <strain evidence="6">CCM 8951</strain>
    </source>
</reference>
<comment type="caution">
    <text evidence="5">The sequence shown here is derived from an EMBL/GenBank/DDBJ whole genome shotgun (WGS) entry which is preliminary data.</text>
</comment>
<evidence type="ECO:0000256" key="2">
    <source>
        <dbReference type="ARBA" id="ARBA00022448"/>
    </source>
</evidence>
<dbReference type="Proteomes" id="UP001597244">
    <property type="component" value="Unassembled WGS sequence"/>
</dbReference>
<dbReference type="RefSeq" id="WP_125577582.1">
    <property type="nucleotide sequence ID" value="NZ_JBHTOF010000102.1"/>
</dbReference>
<evidence type="ECO:0000313" key="6">
    <source>
        <dbReference type="Proteomes" id="UP001597244"/>
    </source>
</evidence>
<evidence type="ECO:0000256" key="1">
    <source>
        <dbReference type="ARBA" id="ARBA00004418"/>
    </source>
</evidence>
<keyword evidence="3" id="KW-0732">Signal</keyword>
<keyword evidence="2" id="KW-0813">Transport</keyword>
<keyword evidence="6" id="KW-1185">Reference proteome</keyword>
<sequence length="358" mass="40814">MKKVFSLALGILAVCGILWFGVYHLSQSQGPVTTKNTLNLYNWGDYIDPQLITKFEKQTGYHVQYETFDSNEAMFTKIKQGGTPYDLAVPSDYMIEKMRKANLLLPIDRKKLTNFKYLSADFLNKSFDPKNRYSIPYFWGTLGIIYNDQQVKASEVQHWNDLWNPKWKGQLMLVDSARDIMGLTLISQGHSVNTTNLAEMEAAQRKLDQLSGNVKAIVADEIKLYMIQNEAPIAVTWSGEASEMLAANSHLHYVVPSEGSNLWFDNMVIPKTAKNKKAAYAFMNFMLEPENAAKNAEYVGYATPNEAAVKLLPAAVRNDKQFYPANSTIDKLEVYQDLGQTKVEQYNDLFLKFKMFRQ</sequence>
<dbReference type="PRINTS" id="PR00909">
    <property type="entry name" value="SPERMDNBNDNG"/>
</dbReference>
<dbReference type="PANTHER" id="PTHR30222">
    <property type="entry name" value="SPERMIDINE/PUTRESCINE-BINDING PERIPLASMIC PROTEIN"/>
    <property type="match status" value="1"/>
</dbReference>
<gene>
    <name evidence="5" type="ORF">ACFQ4L_10020</name>
</gene>
<dbReference type="InterPro" id="IPR006059">
    <property type="entry name" value="SBP"/>
</dbReference>
<keyword evidence="4" id="KW-0574">Periplasm</keyword>
<evidence type="ECO:0000256" key="3">
    <source>
        <dbReference type="ARBA" id="ARBA00022729"/>
    </source>
</evidence>
<dbReference type="CDD" id="cd13663">
    <property type="entry name" value="PBP2_PotD_PotF_like_2"/>
    <property type="match status" value="1"/>
</dbReference>
<dbReference type="SUPFAM" id="SSF53850">
    <property type="entry name" value="Periplasmic binding protein-like II"/>
    <property type="match status" value="1"/>
</dbReference>
<comment type="subcellular location">
    <subcellularLocation>
        <location evidence="1">Periplasm</location>
    </subcellularLocation>
</comment>
<dbReference type="EMBL" id="JBHTOF010000102">
    <property type="protein sequence ID" value="MFD1466396.1"/>
    <property type="molecule type" value="Genomic_DNA"/>
</dbReference>
<proteinExistence type="predicted"/>
<dbReference type="Gene3D" id="3.40.190.10">
    <property type="entry name" value="Periplasmic binding protein-like II"/>
    <property type="match status" value="2"/>
</dbReference>
<dbReference type="InterPro" id="IPR001188">
    <property type="entry name" value="Sperm_putr-bd"/>
</dbReference>
<dbReference type="PANTHER" id="PTHR30222:SF17">
    <property type="entry name" value="SPERMIDINE_PUTRESCINE-BINDING PERIPLASMIC PROTEIN"/>
    <property type="match status" value="1"/>
</dbReference>
<evidence type="ECO:0000256" key="4">
    <source>
        <dbReference type="ARBA" id="ARBA00022764"/>
    </source>
</evidence>
<dbReference type="Pfam" id="PF13416">
    <property type="entry name" value="SBP_bac_8"/>
    <property type="match status" value="1"/>
</dbReference>
<dbReference type="PIRSF" id="PIRSF019574">
    <property type="entry name" value="Periplasmic_polyamine_BP"/>
    <property type="match status" value="1"/>
</dbReference>
<protein>
    <submittedName>
        <fullName evidence="5">PotD/PotF family extracellular solute-binding protein</fullName>
    </submittedName>
</protein>
<organism evidence="5 6">
    <name type="scientific">Lapidilactobacillus mulanensis</name>
    <dbReference type="NCBI Taxonomy" id="2485999"/>
    <lineage>
        <taxon>Bacteria</taxon>
        <taxon>Bacillati</taxon>
        <taxon>Bacillota</taxon>
        <taxon>Bacilli</taxon>
        <taxon>Lactobacillales</taxon>
        <taxon>Lactobacillaceae</taxon>
        <taxon>Lapidilactobacillus</taxon>
    </lineage>
</organism>
<evidence type="ECO:0000313" key="5">
    <source>
        <dbReference type="EMBL" id="MFD1466396.1"/>
    </source>
</evidence>